<dbReference type="Pfam" id="PF00293">
    <property type="entry name" value="NUDIX"/>
    <property type="match status" value="1"/>
</dbReference>
<comment type="cofactor">
    <cofactor evidence="1">
        <name>Mn(2+)</name>
        <dbReference type="ChEBI" id="CHEBI:29035"/>
    </cofactor>
</comment>
<feature type="short sequence motif" description="Nudix box" evidence="4">
    <location>
        <begin position="38"/>
        <end position="59"/>
    </location>
</feature>
<dbReference type="RefSeq" id="WP_119330950.1">
    <property type="nucleotide sequence ID" value="NZ_JBHSJH010000003.1"/>
</dbReference>
<evidence type="ECO:0000256" key="3">
    <source>
        <dbReference type="ARBA" id="ARBA00022801"/>
    </source>
</evidence>
<dbReference type="PANTHER" id="PTHR23114:SF17">
    <property type="entry name" value="M7GPPPN-MRNA HYDROLASE"/>
    <property type="match status" value="1"/>
</dbReference>
<dbReference type="PANTHER" id="PTHR23114">
    <property type="entry name" value="M7GPPPN-MRNA HYDROLASE"/>
    <property type="match status" value="1"/>
</dbReference>
<comment type="cofactor">
    <cofactor evidence="4">
        <name>a divalent metal cation</name>
        <dbReference type="ChEBI" id="CHEBI:60240"/>
    </cofactor>
</comment>
<reference evidence="7" key="1">
    <citation type="journal article" date="2019" name="Int. J. Syst. Evol. Microbiol.">
        <title>The Global Catalogue of Microorganisms (GCM) 10K type strain sequencing project: providing services to taxonomists for standard genome sequencing and annotation.</title>
        <authorList>
            <consortium name="The Broad Institute Genomics Platform"/>
            <consortium name="The Broad Institute Genome Sequencing Center for Infectious Disease"/>
            <person name="Wu L."/>
            <person name="Ma J."/>
        </authorList>
    </citation>
    <scope>NUCLEOTIDE SEQUENCE [LARGE SCALE GENOMIC DNA]</scope>
    <source>
        <strain evidence="7">CGMCC 1.13718</strain>
    </source>
</reference>
<gene>
    <name evidence="4" type="primary">rppH</name>
    <name evidence="4" type="synonym">nudH</name>
    <name evidence="6" type="ORF">ACFPDQ_08385</name>
</gene>
<dbReference type="InterPro" id="IPR015797">
    <property type="entry name" value="NUDIX_hydrolase-like_dom_sf"/>
</dbReference>
<protein>
    <recommendedName>
        <fullName evidence="4">RNA pyrophosphohydrolase</fullName>
        <ecNumber evidence="4">3.6.1.-</ecNumber>
    </recommendedName>
    <alternativeName>
        <fullName evidence="4">(Di)nucleoside polyphosphate hydrolase</fullName>
    </alternativeName>
</protein>
<comment type="similarity">
    <text evidence="4">Belongs to the Nudix hydrolase family. RppH subfamily.</text>
</comment>
<dbReference type="GO" id="GO:0016787">
    <property type="term" value="F:hydrolase activity"/>
    <property type="evidence" value="ECO:0007669"/>
    <property type="project" value="UniProtKB-KW"/>
</dbReference>
<keyword evidence="7" id="KW-1185">Reference proteome</keyword>
<comment type="cofactor">
    <cofactor evidence="2">
        <name>Mg(2+)</name>
        <dbReference type="ChEBI" id="CHEBI:18420"/>
    </cofactor>
</comment>
<dbReference type="PROSITE" id="PS00893">
    <property type="entry name" value="NUDIX_BOX"/>
    <property type="match status" value="1"/>
</dbReference>
<comment type="function">
    <text evidence="4">Accelerates the degradation of transcripts by removing pyrophosphate from the 5'-end of triphosphorylated RNA, leading to a more labile monophosphorylated state that can stimulate subsequent ribonuclease cleavage.</text>
</comment>
<evidence type="ECO:0000313" key="7">
    <source>
        <dbReference type="Proteomes" id="UP001595926"/>
    </source>
</evidence>
<dbReference type="HAMAP" id="MF_00298">
    <property type="entry name" value="Nudix_RppH"/>
    <property type="match status" value="1"/>
</dbReference>
<evidence type="ECO:0000256" key="1">
    <source>
        <dbReference type="ARBA" id="ARBA00001936"/>
    </source>
</evidence>
<dbReference type="CDD" id="cd03671">
    <property type="entry name" value="NUDIX_Ap4A_hydrolase_plant_like"/>
    <property type="match status" value="1"/>
</dbReference>
<dbReference type="Gene3D" id="3.90.79.10">
    <property type="entry name" value="Nucleoside Triphosphate Pyrophosphohydrolase"/>
    <property type="match status" value="1"/>
</dbReference>
<comment type="caution">
    <text evidence="6">The sequence shown here is derived from an EMBL/GenBank/DDBJ whole genome shotgun (WGS) entry which is preliminary data.</text>
</comment>
<dbReference type="PRINTS" id="PR00502">
    <property type="entry name" value="NUDIXFAMILY"/>
</dbReference>
<evidence type="ECO:0000259" key="5">
    <source>
        <dbReference type="PROSITE" id="PS51462"/>
    </source>
</evidence>
<dbReference type="NCBIfam" id="NF001938">
    <property type="entry name" value="PRK00714.1-5"/>
    <property type="match status" value="1"/>
</dbReference>
<organism evidence="6 7">
    <name type="scientific">Pseudofrancisella aestuarii</name>
    <dbReference type="NCBI Taxonomy" id="2670347"/>
    <lineage>
        <taxon>Bacteria</taxon>
        <taxon>Pseudomonadati</taxon>
        <taxon>Pseudomonadota</taxon>
        <taxon>Gammaproteobacteria</taxon>
        <taxon>Thiotrichales</taxon>
        <taxon>Francisellaceae</taxon>
        <taxon>Pseudofrancisella</taxon>
    </lineage>
</organism>
<dbReference type="InterPro" id="IPR000086">
    <property type="entry name" value="NUDIX_hydrolase_dom"/>
</dbReference>
<keyword evidence="3 4" id="KW-0378">Hydrolase</keyword>
<evidence type="ECO:0000313" key="6">
    <source>
        <dbReference type="EMBL" id="MFC4893064.1"/>
    </source>
</evidence>
<dbReference type="EC" id="3.6.1.-" evidence="4"/>
<dbReference type="Proteomes" id="UP001595926">
    <property type="component" value="Unassembled WGS sequence"/>
</dbReference>
<evidence type="ECO:0000256" key="4">
    <source>
        <dbReference type="HAMAP-Rule" id="MF_00298"/>
    </source>
</evidence>
<evidence type="ECO:0000256" key="2">
    <source>
        <dbReference type="ARBA" id="ARBA00001946"/>
    </source>
</evidence>
<dbReference type="PROSITE" id="PS51462">
    <property type="entry name" value="NUDIX"/>
    <property type="match status" value="1"/>
</dbReference>
<accession>A0ABV9TEE7</accession>
<feature type="domain" description="Nudix hydrolase" evidence="5">
    <location>
        <begin position="6"/>
        <end position="148"/>
    </location>
</feature>
<dbReference type="InterPro" id="IPR020476">
    <property type="entry name" value="Nudix_hydrolase"/>
</dbReference>
<dbReference type="NCBIfam" id="NF001936">
    <property type="entry name" value="PRK00714.1-3"/>
    <property type="match status" value="1"/>
</dbReference>
<dbReference type="NCBIfam" id="NF001937">
    <property type="entry name" value="PRK00714.1-4"/>
    <property type="match status" value="1"/>
</dbReference>
<dbReference type="SUPFAM" id="SSF55811">
    <property type="entry name" value="Nudix"/>
    <property type="match status" value="1"/>
</dbReference>
<sequence>MIDKDGYRANVAIVLLNSRNRLFWGQRKNRTSWQFPQGGVNPNETPLQAMYRELYEEVGLRPHDVEVVASTRDWFVYDIPESLVRKNKPCCIGQKQKWFLLKLKSSDQNIDLEANETPEFDNWRWVSYWYPINHVVYFKQDVYKKALTYFKDYIER</sequence>
<proteinExistence type="inferred from homology"/>
<dbReference type="EMBL" id="JBHSJH010000003">
    <property type="protein sequence ID" value="MFC4893064.1"/>
    <property type="molecule type" value="Genomic_DNA"/>
</dbReference>
<dbReference type="InterPro" id="IPR022927">
    <property type="entry name" value="RppH"/>
</dbReference>
<dbReference type="InterPro" id="IPR020084">
    <property type="entry name" value="NUDIX_hydrolase_CS"/>
</dbReference>
<name>A0ABV9TEE7_9GAMM</name>